<sequence>MNDRERTLYCMIAWIYDLIFLVVFAFAAVASWRKGFLAGLTELIGAVVGVGVAVWASRTLAGPIYDQFLSGSVSEKVETAVAQSGGDLAAAVQGLDFLPETVRTTLAQLVQGAGDTLPGQITTALEPILLPFVQVLLFVVLCMAVRWIFRLLVGLFRGVNAIPLVGGLNRLLGLVLGLATGALDCWLLALLLWFLASVTAGSVEFFTLHILDQSVGYSIFGAFNPFLTHY</sequence>
<feature type="transmembrane region" description="Helical" evidence="1">
    <location>
        <begin position="161"/>
        <end position="180"/>
    </location>
</feature>
<name>D1PPA4_9FIRM</name>
<evidence type="ECO:0008006" key="4">
    <source>
        <dbReference type="Google" id="ProtNLM"/>
    </source>
</evidence>
<gene>
    <name evidence="2" type="ORF">SUBVAR_06218</name>
</gene>
<evidence type="ECO:0000313" key="2">
    <source>
        <dbReference type="EMBL" id="EFB75600.1"/>
    </source>
</evidence>
<proteinExistence type="predicted"/>
<feature type="transmembrane region" description="Helical" evidence="1">
    <location>
        <begin position="128"/>
        <end position="149"/>
    </location>
</feature>
<organism evidence="2 3">
    <name type="scientific">Subdoligranulum variabile DSM 15176</name>
    <dbReference type="NCBI Taxonomy" id="411471"/>
    <lineage>
        <taxon>Bacteria</taxon>
        <taxon>Bacillati</taxon>
        <taxon>Bacillota</taxon>
        <taxon>Clostridia</taxon>
        <taxon>Eubacteriales</taxon>
        <taxon>Oscillospiraceae</taxon>
        <taxon>Subdoligranulum</taxon>
    </lineage>
</organism>
<accession>D1PPA4</accession>
<reference evidence="2" key="1">
    <citation type="submission" date="2009-12" db="EMBL/GenBank/DDBJ databases">
        <authorList>
            <person name="Weinstock G."/>
            <person name="Sodergren E."/>
            <person name="Clifton S."/>
            <person name="Fulton L."/>
            <person name="Fulton B."/>
            <person name="Courtney L."/>
            <person name="Fronick C."/>
            <person name="Harrison M."/>
            <person name="Strong C."/>
            <person name="Farmer C."/>
            <person name="Delahaunty K."/>
            <person name="Markovic C."/>
            <person name="Hall O."/>
            <person name="Minx P."/>
            <person name="Tomlinson C."/>
            <person name="Mitreva M."/>
            <person name="Nelson J."/>
            <person name="Hou S."/>
            <person name="Wollam A."/>
            <person name="Pepin K.H."/>
            <person name="Johnson M."/>
            <person name="Bhonagiri V."/>
            <person name="Nash W.E."/>
            <person name="Warren W."/>
            <person name="Chinwalla A."/>
            <person name="Mardis E.R."/>
            <person name="Wilson R.K."/>
        </authorList>
    </citation>
    <scope>NUCLEOTIDE SEQUENCE [LARGE SCALE GENOMIC DNA]</scope>
    <source>
        <strain evidence="2">DSM 15176</strain>
    </source>
</reference>
<evidence type="ECO:0000256" key="1">
    <source>
        <dbReference type="SAM" id="Phobius"/>
    </source>
</evidence>
<feature type="transmembrane region" description="Helical" evidence="1">
    <location>
        <begin position="36"/>
        <end position="56"/>
    </location>
</feature>
<evidence type="ECO:0000313" key="3">
    <source>
        <dbReference type="Proteomes" id="UP000003438"/>
    </source>
</evidence>
<keyword evidence="1" id="KW-0472">Membrane</keyword>
<dbReference type="HOGENOM" id="CLU_1198330_0_0_9"/>
<dbReference type="OrthoDB" id="1852990at2"/>
<keyword evidence="3" id="KW-1185">Reference proteome</keyword>
<dbReference type="Proteomes" id="UP000003438">
    <property type="component" value="Unassembled WGS sequence"/>
</dbReference>
<dbReference type="AlphaFoldDB" id="D1PPA4"/>
<feature type="transmembrane region" description="Helical" evidence="1">
    <location>
        <begin position="6"/>
        <end position="29"/>
    </location>
</feature>
<dbReference type="EMBL" id="ACBY02000025">
    <property type="protein sequence ID" value="EFB75600.1"/>
    <property type="molecule type" value="Genomic_DNA"/>
</dbReference>
<dbReference type="STRING" id="411471.SUBVAR_06218"/>
<dbReference type="eggNOG" id="ENOG50339HT">
    <property type="taxonomic scope" value="Bacteria"/>
</dbReference>
<keyword evidence="1" id="KW-1133">Transmembrane helix</keyword>
<feature type="transmembrane region" description="Helical" evidence="1">
    <location>
        <begin position="186"/>
        <end position="211"/>
    </location>
</feature>
<keyword evidence="1" id="KW-0812">Transmembrane</keyword>
<protein>
    <recommendedName>
        <fullName evidence="4">CvpA family protein</fullName>
    </recommendedName>
</protein>
<comment type="caution">
    <text evidence="2">The sequence shown here is derived from an EMBL/GenBank/DDBJ whole genome shotgun (WGS) entry which is preliminary data.</text>
</comment>